<keyword evidence="15" id="KW-1185">Reference proteome</keyword>
<dbReference type="Proteomes" id="UP000713904">
    <property type="component" value="Unassembled WGS sequence"/>
</dbReference>
<evidence type="ECO:0000256" key="9">
    <source>
        <dbReference type="ARBA" id="ARBA00023163"/>
    </source>
</evidence>
<keyword evidence="6 12" id="KW-0068">Autocatalytic cleavage</keyword>
<dbReference type="NCBIfam" id="TIGR00498">
    <property type="entry name" value="lexA"/>
    <property type="match status" value="1"/>
</dbReference>
<evidence type="ECO:0000256" key="5">
    <source>
        <dbReference type="ARBA" id="ARBA00022801"/>
    </source>
</evidence>
<name>A0ABR6TJ81_9FIRM</name>
<dbReference type="EMBL" id="JABGBW010000001">
    <property type="protein sequence ID" value="MBC2575193.1"/>
    <property type="molecule type" value="Genomic_DNA"/>
</dbReference>
<evidence type="ECO:0000256" key="4">
    <source>
        <dbReference type="ARBA" id="ARBA00022763"/>
    </source>
</evidence>
<evidence type="ECO:0000256" key="10">
    <source>
        <dbReference type="ARBA" id="ARBA00023204"/>
    </source>
</evidence>
<evidence type="ECO:0000256" key="8">
    <source>
        <dbReference type="ARBA" id="ARBA00023125"/>
    </source>
</evidence>
<dbReference type="Gene3D" id="2.10.109.10">
    <property type="entry name" value="Umud Fragment, subunit A"/>
    <property type="match status" value="1"/>
</dbReference>
<dbReference type="InterPro" id="IPR050077">
    <property type="entry name" value="LexA_repressor"/>
</dbReference>
<dbReference type="CDD" id="cd06529">
    <property type="entry name" value="S24_LexA-like"/>
    <property type="match status" value="1"/>
</dbReference>
<keyword evidence="3" id="KW-0235">DNA replication</keyword>
<dbReference type="PANTHER" id="PTHR33516:SF2">
    <property type="entry name" value="LEXA REPRESSOR-RELATED"/>
    <property type="match status" value="1"/>
</dbReference>
<dbReference type="InterPro" id="IPR039418">
    <property type="entry name" value="LexA-like"/>
</dbReference>
<dbReference type="RefSeq" id="WP_185623233.1">
    <property type="nucleotide sequence ID" value="NZ_JABGBW010000001.1"/>
</dbReference>
<keyword evidence="9" id="KW-0804">Transcription</keyword>
<reference evidence="14 15" key="1">
    <citation type="submission" date="2020-05" db="EMBL/GenBank/DDBJ databases">
        <title>Draft genome of xy-202 and genomic insight in genome of the genus Peptostreptococcus.</title>
        <authorList>
            <person name="Zhang Z."/>
        </authorList>
    </citation>
    <scope>NUCLEOTIDE SEQUENCE [LARGE SCALE GENOMIC DNA]</scope>
    <source>
        <strain evidence="14 15">DSM 27025</strain>
    </source>
</reference>
<evidence type="ECO:0000256" key="3">
    <source>
        <dbReference type="ARBA" id="ARBA00022705"/>
    </source>
</evidence>
<dbReference type="InterPro" id="IPR036286">
    <property type="entry name" value="LexA/Signal_pep-like_sf"/>
</dbReference>
<dbReference type="Gene3D" id="1.10.260.40">
    <property type="entry name" value="lambda repressor-like DNA-binding domains"/>
    <property type="match status" value="1"/>
</dbReference>
<dbReference type="InterPro" id="IPR001387">
    <property type="entry name" value="Cro/C1-type_HTH"/>
</dbReference>
<dbReference type="Pfam" id="PF01381">
    <property type="entry name" value="HTH_3"/>
    <property type="match status" value="1"/>
</dbReference>
<comment type="similarity">
    <text evidence="1 12">Belongs to the peptidase S24 family.</text>
</comment>
<keyword evidence="2" id="KW-0678">Repressor</keyword>
<keyword evidence="10" id="KW-0234">DNA repair</keyword>
<comment type="caution">
    <text evidence="14">The sequence shown here is derived from an EMBL/GenBank/DDBJ whole genome shotgun (WGS) entry which is preliminary data.</text>
</comment>
<dbReference type="PROSITE" id="PS50943">
    <property type="entry name" value="HTH_CROC1"/>
    <property type="match status" value="1"/>
</dbReference>
<proteinExistence type="inferred from homology"/>
<keyword evidence="5 12" id="KW-0378">Hydrolase</keyword>
<evidence type="ECO:0000256" key="7">
    <source>
        <dbReference type="ARBA" id="ARBA00023015"/>
    </source>
</evidence>
<evidence type="ECO:0000256" key="11">
    <source>
        <dbReference type="ARBA" id="ARBA00023236"/>
    </source>
</evidence>
<dbReference type="InterPro" id="IPR006200">
    <property type="entry name" value="LexA"/>
</dbReference>
<protein>
    <submittedName>
        <fullName evidence="14">Repressor LexA</fullName>
        <ecNumber evidence="14">3.4.21.88</ecNumber>
    </submittedName>
</protein>
<keyword evidence="4" id="KW-0227">DNA damage</keyword>
<dbReference type="SUPFAM" id="SSF47413">
    <property type="entry name" value="lambda repressor-like DNA-binding domains"/>
    <property type="match status" value="1"/>
</dbReference>
<dbReference type="PRINTS" id="PR00726">
    <property type="entry name" value="LEXASERPTASE"/>
</dbReference>
<dbReference type="PANTHER" id="PTHR33516">
    <property type="entry name" value="LEXA REPRESSOR"/>
    <property type="match status" value="1"/>
</dbReference>
<dbReference type="GO" id="GO:0004252">
    <property type="term" value="F:serine-type endopeptidase activity"/>
    <property type="evidence" value="ECO:0007669"/>
    <property type="project" value="UniProtKB-EC"/>
</dbReference>
<dbReference type="CDD" id="cd00093">
    <property type="entry name" value="HTH_XRE"/>
    <property type="match status" value="1"/>
</dbReference>
<evidence type="ECO:0000313" key="15">
    <source>
        <dbReference type="Proteomes" id="UP000713904"/>
    </source>
</evidence>
<dbReference type="InterPro" id="IPR010982">
    <property type="entry name" value="Lambda_DNA-bd_dom_sf"/>
</dbReference>
<dbReference type="InterPro" id="IPR015927">
    <property type="entry name" value="Peptidase_S24_S26A/B/C"/>
</dbReference>
<evidence type="ECO:0000259" key="13">
    <source>
        <dbReference type="PROSITE" id="PS50943"/>
    </source>
</evidence>
<dbReference type="EC" id="3.4.21.88" evidence="14"/>
<gene>
    <name evidence="14" type="primary">lexA</name>
    <name evidence="14" type="ORF">HLB29_00645</name>
</gene>
<evidence type="ECO:0000256" key="6">
    <source>
        <dbReference type="ARBA" id="ARBA00022813"/>
    </source>
</evidence>
<dbReference type="SUPFAM" id="SSF51306">
    <property type="entry name" value="LexA/Signal peptidase"/>
    <property type="match status" value="1"/>
</dbReference>
<dbReference type="SMART" id="SM00530">
    <property type="entry name" value="HTH_XRE"/>
    <property type="match status" value="1"/>
</dbReference>
<evidence type="ECO:0000313" key="14">
    <source>
        <dbReference type="EMBL" id="MBC2575193.1"/>
    </source>
</evidence>
<evidence type="ECO:0000256" key="2">
    <source>
        <dbReference type="ARBA" id="ARBA00022491"/>
    </source>
</evidence>
<evidence type="ECO:0000256" key="12">
    <source>
        <dbReference type="RuleBase" id="RU003991"/>
    </source>
</evidence>
<dbReference type="Pfam" id="PF00717">
    <property type="entry name" value="Peptidase_S24"/>
    <property type="match status" value="1"/>
</dbReference>
<sequence>METFLVRFKKILEDKGISQAELSKLTGIRASSISDYYNGRYMPKQDKITLLANALDVSPSWLSCVVEDEPDLSNVKNIILPQAIPVPIVGTIAADTPIFADENIEDYLYMDRSLKIDFCLRVKGDSMIDAKIYDGDIALLKKQSTVENGEIGAIIIDNEATLKKIYKTDDSLILNPCNANYEPIIVKEDSEVYIAGKLVGVIHKF</sequence>
<accession>A0ABR6TJ81</accession>
<keyword evidence="7" id="KW-0805">Transcription regulation</keyword>
<dbReference type="InterPro" id="IPR006197">
    <property type="entry name" value="Peptidase_S24_LexA"/>
</dbReference>
<organism evidence="14 15">
    <name type="scientific">Peptostreptococcus canis</name>
    <dbReference type="NCBI Taxonomy" id="1159213"/>
    <lineage>
        <taxon>Bacteria</taxon>
        <taxon>Bacillati</taxon>
        <taxon>Bacillota</taxon>
        <taxon>Clostridia</taxon>
        <taxon>Peptostreptococcales</taxon>
        <taxon>Peptostreptococcaceae</taxon>
        <taxon>Peptostreptococcus</taxon>
    </lineage>
</organism>
<evidence type="ECO:0000256" key="1">
    <source>
        <dbReference type="ARBA" id="ARBA00007484"/>
    </source>
</evidence>
<keyword evidence="11" id="KW-0742">SOS response</keyword>
<keyword evidence="8" id="KW-0238">DNA-binding</keyword>
<feature type="domain" description="HTH cro/C1-type" evidence="13">
    <location>
        <begin position="8"/>
        <end position="62"/>
    </location>
</feature>